<dbReference type="GO" id="GO:0030246">
    <property type="term" value="F:carbohydrate binding"/>
    <property type="evidence" value="ECO:0007669"/>
    <property type="project" value="InterPro"/>
</dbReference>
<dbReference type="Pfam" id="PF07589">
    <property type="entry name" value="PEP-CTERM"/>
    <property type="match status" value="1"/>
</dbReference>
<comment type="caution">
    <text evidence="2">The sequence shown here is derived from an EMBL/GenBank/DDBJ whole genome shotgun (WGS) entry which is preliminary data.</text>
</comment>
<dbReference type="OrthoDB" id="9155517at2"/>
<reference evidence="2 3" key="1">
    <citation type="journal article" date="2007" name="Int. J. Syst. Evol. Microbiol.">
        <title>Description of Pelomonas aquatica sp. nov. and Pelomonas puraquae sp. nov., isolated from industrial and haemodialysis water.</title>
        <authorList>
            <person name="Gomila M."/>
            <person name="Bowien B."/>
            <person name="Falsen E."/>
            <person name="Moore E.R."/>
            <person name="Lalucat J."/>
        </authorList>
    </citation>
    <scope>NUCLEOTIDE SEQUENCE [LARGE SCALE GENOMIC DNA]</scope>
    <source>
        <strain evidence="2 3">CCUG 52769</strain>
    </source>
</reference>
<organism evidence="2 3">
    <name type="scientific">Roseateles puraquae</name>
    <dbReference type="NCBI Taxonomy" id="431059"/>
    <lineage>
        <taxon>Bacteria</taxon>
        <taxon>Pseudomonadati</taxon>
        <taxon>Pseudomonadota</taxon>
        <taxon>Betaproteobacteria</taxon>
        <taxon>Burkholderiales</taxon>
        <taxon>Sphaerotilaceae</taxon>
        <taxon>Roseateles</taxon>
    </lineage>
</organism>
<dbReference type="SUPFAM" id="SSF49384">
    <property type="entry name" value="Carbohydrate-binding domain"/>
    <property type="match status" value="1"/>
</dbReference>
<proteinExistence type="predicted"/>
<dbReference type="InterPro" id="IPR008965">
    <property type="entry name" value="CBM2/CBM3_carb-bd_dom_sf"/>
</dbReference>
<dbReference type="RefSeq" id="WP_088482971.1">
    <property type="nucleotide sequence ID" value="NZ_NISI01000002.1"/>
</dbReference>
<dbReference type="Gene3D" id="2.60.40.680">
    <property type="match status" value="1"/>
</dbReference>
<dbReference type="EMBL" id="NISI01000002">
    <property type="protein sequence ID" value="OWR04837.1"/>
    <property type="molecule type" value="Genomic_DNA"/>
</dbReference>
<accession>A0A254NEU2</accession>
<evidence type="ECO:0000259" key="1">
    <source>
        <dbReference type="Pfam" id="PF07589"/>
    </source>
</evidence>
<keyword evidence="3" id="KW-1185">Reference proteome</keyword>
<gene>
    <name evidence="2" type="ORF">CDO81_09715</name>
</gene>
<sequence>MCWVGVVSAATVNVSSSSNRVSVGQVVTLTFAVSGLHQGGVGSLAGFDLDLQYDNSLLSFQSFGFLDAATGANALDLPEVGSLGFFGDAAAAGGIVDAFGLSGNSAAVLDAQQPDGFDFLTLSFVALQASSGTALAIDLADPLLTFSDANGRPITMDFGSARALLIIDPQGGGGENTVPEPGAPALALAALAGAGWARRRSGRQRRAALALSLALAAPLASQAQTKADTPAQPTPIDVRVVEVAGTRAKVRAEDGREFWVSVGPALTPDKVGQRLRGEAVPKGDVIKVNAPTFSAT</sequence>
<feature type="domain" description="Ice-binding protein C-terminal" evidence="1">
    <location>
        <begin position="177"/>
        <end position="200"/>
    </location>
</feature>
<dbReference type="AlphaFoldDB" id="A0A254NEU2"/>
<dbReference type="InterPro" id="IPR013424">
    <property type="entry name" value="Ice-binding_C"/>
</dbReference>
<dbReference type="Proteomes" id="UP000197446">
    <property type="component" value="Unassembled WGS sequence"/>
</dbReference>
<evidence type="ECO:0000313" key="3">
    <source>
        <dbReference type="Proteomes" id="UP000197446"/>
    </source>
</evidence>
<protein>
    <recommendedName>
        <fullName evidence="1">Ice-binding protein C-terminal domain-containing protein</fullName>
    </recommendedName>
</protein>
<name>A0A254NEU2_9BURK</name>
<evidence type="ECO:0000313" key="2">
    <source>
        <dbReference type="EMBL" id="OWR04837.1"/>
    </source>
</evidence>